<keyword evidence="6" id="KW-0547">Nucleotide-binding</keyword>
<keyword evidence="7 14" id="KW-0418">Kinase</keyword>
<sequence length="208" mass="21980">MALENIASAECCNRKRARTMTLCLIALGANLPAGERTPAQTLDEALARLAAEGVRPIRVSRWWRTPAHPPGSGPDFVNGAAACESALPAEGVLAALHWVEDALGRARPARWAPRSCDLDLIDWGGRIAPDADELRRWMALGDRAGALPAPDRLILPHPRAHERAFVLAPLAEVAPAWRHPISGLTAAQMLAALGPGAMAGMSPLPAGS</sequence>
<proteinExistence type="inferred from homology"/>
<evidence type="ECO:0000256" key="3">
    <source>
        <dbReference type="ARBA" id="ARBA00013253"/>
    </source>
</evidence>
<evidence type="ECO:0000256" key="10">
    <source>
        <dbReference type="ARBA" id="ARBA00029409"/>
    </source>
</evidence>
<evidence type="ECO:0000256" key="2">
    <source>
        <dbReference type="ARBA" id="ARBA00005810"/>
    </source>
</evidence>
<gene>
    <name evidence="14" type="ORF">SAMN05216200_10268</name>
</gene>
<name>A0A1M7S946_9RHOB</name>
<dbReference type="Pfam" id="PF01288">
    <property type="entry name" value="HPPK"/>
    <property type="match status" value="1"/>
</dbReference>
<dbReference type="GO" id="GO:0046656">
    <property type="term" value="P:folic acid biosynthetic process"/>
    <property type="evidence" value="ECO:0007669"/>
    <property type="project" value="UniProtKB-KW"/>
</dbReference>
<accession>A0A1M7S946</accession>
<comment type="similarity">
    <text evidence="2">Belongs to the HPPK family.</text>
</comment>
<dbReference type="PANTHER" id="PTHR43071">
    <property type="entry name" value="2-AMINO-4-HYDROXY-6-HYDROXYMETHYLDIHYDROPTERIDINE PYROPHOSPHOKINASE"/>
    <property type="match status" value="1"/>
</dbReference>
<comment type="pathway">
    <text evidence="1">Cofactor biosynthesis; tetrahydrofolate biosynthesis; 2-amino-4-hydroxy-6-hydroxymethyl-7,8-dihydropteridine diphosphate from 7,8-dihydroneopterin triphosphate: step 4/4.</text>
</comment>
<evidence type="ECO:0000256" key="12">
    <source>
        <dbReference type="ARBA" id="ARBA00033413"/>
    </source>
</evidence>
<evidence type="ECO:0000256" key="7">
    <source>
        <dbReference type="ARBA" id="ARBA00022777"/>
    </source>
</evidence>
<feature type="domain" description="7,8-dihydro-6-hydroxymethylpterin-pyrophosphokinase" evidence="13">
    <location>
        <begin position="110"/>
        <end position="121"/>
    </location>
</feature>
<dbReference type="GO" id="GO:0003848">
    <property type="term" value="F:2-amino-4-hydroxy-6-hydroxymethyldihydropteridine diphosphokinase activity"/>
    <property type="evidence" value="ECO:0007669"/>
    <property type="project" value="UniProtKB-EC"/>
</dbReference>
<evidence type="ECO:0000256" key="11">
    <source>
        <dbReference type="ARBA" id="ARBA00029766"/>
    </source>
</evidence>
<dbReference type="STRING" id="1189325.SAMN04488119_103440"/>
<dbReference type="SUPFAM" id="SSF55083">
    <property type="entry name" value="6-hydroxymethyl-7,8-dihydropterin pyrophosphokinase, HPPK"/>
    <property type="match status" value="1"/>
</dbReference>
<dbReference type="AlphaFoldDB" id="A0A1M7S946"/>
<dbReference type="InterPro" id="IPR035907">
    <property type="entry name" value="Hppk_sf"/>
</dbReference>
<evidence type="ECO:0000256" key="8">
    <source>
        <dbReference type="ARBA" id="ARBA00022840"/>
    </source>
</evidence>
<evidence type="ECO:0000256" key="1">
    <source>
        <dbReference type="ARBA" id="ARBA00005051"/>
    </source>
</evidence>
<dbReference type="GO" id="GO:0046654">
    <property type="term" value="P:tetrahydrofolate biosynthetic process"/>
    <property type="evidence" value="ECO:0007669"/>
    <property type="project" value="UniProtKB-UniPathway"/>
</dbReference>
<evidence type="ECO:0000256" key="5">
    <source>
        <dbReference type="ARBA" id="ARBA00022679"/>
    </source>
</evidence>
<reference evidence="14 15" key="1">
    <citation type="submission" date="2016-12" db="EMBL/GenBank/DDBJ databases">
        <authorList>
            <person name="Song W.-J."/>
            <person name="Kurnit D.M."/>
        </authorList>
    </citation>
    <scope>NUCLEOTIDE SEQUENCE [LARGE SCALE GENOMIC DNA]</scope>
    <source>
        <strain evidence="14 15">CGMCC 1.10808</strain>
    </source>
</reference>
<dbReference type="InterPro" id="IPR000550">
    <property type="entry name" value="Hppk"/>
</dbReference>
<keyword evidence="8" id="KW-0067">ATP-binding</keyword>
<evidence type="ECO:0000256" key="4">
    <source>
        <dbReference type="ARBA" id="ARBA00016218"/>
    </source>
</evidence>
<evidence type="ECO:0000313" key="15">
    <source>
        <dbReference type="Proteomes" id="UP000184066"/>
    </source>
</evidence>
<dbReference type="GO" id="GO:0016301">
    <property type="term" value="F:kinase activity"/>
    <property type="evidence" value="ECO:0007669"/>
    <property type="project" value="UniProtKB-KW"/>
</dbReference>
<dbReference type="EC" id="2.7.6.3" evidence="3"/>
<keyword evidence="9" id="KW-0289">Folate biosynthesis</keyword>
<protein>
    <recommendedName>
        <fullName evidence="4">2-amino-4-hydroxy-6-hydroxymethyldihydropteridine pyrophosphokinase</fullName>
        <ecNumber evidence="3">2.7.6.3</ecNumber>
    </recommendedName>
    <alternativeName>
        <fullName evidence="11">6-hydroxymethyl-7,8-dihydropterin pyrophosphokinase</fullName>
    </alternativeName>
    <alternativeName>
        <fullName evidence="12">7,8-dihydro-6-hydroxymethylpterin-pyrophosphokinase</fullName>
    </alternativeName>
</protein>
<dbReference type="CDD" id="cd00483">
    <property type="entry name" value="HPPK"/>
    <property type="match status" value="1"/>
</dbReference>
<organism evidence="14 15">
    <name type="scientific">Oceanicella actignis</name>
    <dbReference type="NCBI Taxonomy" id="1189325"/>
    <lineage>
        <taxon>Bacteria</taxon>
        <taxon>Pseudomonadati</taxon>
        <taxon>Pseudomonadota</taxon>
        <taxon>Alphaproteobacteria</taxon>
        <taxon>Rhodobacterales</taxon>
        <taxon>Paracoccaceae</taxon>
        <taxon>Oceanicella</taxon>
    </lineage>
</organism>
<keyword evidence="5" id="KW-0808">Transferase</keyword>
<dbReference type="EMBL" id="FRDL01000002">
    <property type="protein sequence ID" value="SHN54970.1"/>
    <property type="molecule type" value="Genomic_DNA"/>
</dbReference>
<dbReference type="UniPathway" id="UPA00077">
    <property type="reaction ID" value="UER00155"/>
</dbReference>
<comment type="function">
    <text evidence="10">Catalyzes the transfer of pyrophosphate from adenosine triphosphate (ATP) to 6-hydroxymethyl-7,8-dihydropterin, an enzymatic step in folate biosynthesis pathway.</text>
</comment>
<dbReference type="Gene3D" id="3.30.70.560">
    <property type="entry name" value="7,8-Dihydro-6-hydroxymethylpterin-pyrophosphokinase HPPK"/>
    <property type="match status" value="1"/>
</dbReference>
<keyword evidence="15" id="KW-1185">Reference proteome</keyword>
<dbReference type="NCBIfam" id="TIGR01498">
    <property type="entry name" value="folK"/>
    <property type="match status" value="1"/>
</dbReference>
<evidence type="ECO:0000313" key="14">
    <source>
        <dbReference type="EMBL" id="SHN54970.1"/>
    </source>
</evidence>
<dbReference type="PANTHER" id="PTHR43071:SF1">
    <property type="entry name" value="2-AMINO-4-HYDROXY-6-HYDROXYMETHYLDIHYDROPTERIDINE PYROPHOSPHOKINASE"/>
    <property type="match status" value="1"/>
</dbReference>
<evidence type="ECO:0000256" key="6">
    <source>
        <dbReference type="ARBA" id="ARBA00022741"/>
    </source>
</evidence>
<evidence type="ECO:0000256" key="9">
    <source>
        <dbReference type="ARBA" id="ARBA00022909"/>
    </source>
</evidence>
<dbReference type="Proteomes" id="UP000184066">
    <property type="component" value="Unassembled WGS sequence"/>
</dbReference>
<dbReference type="GO" id="GO:0005524">
    <property type="term" value="F:ATP binding"/>
    <property type="evidence" value="ECO:0007669"/>
    <property type="project" value="UniProtKB-KW"/>
</dbReference>
<evidence type="ECO:0000259" key="13">
    <source>
        <dbReference type="PROSITE" id="PS00794"/>
    </source>
</evidence>
<dbReference type="PROSITE" id="PS00794">
    <property type="entry name" value="HPPK"/>
    <property type="match status" value="1"/>
</dbReference>